<dbReference type="AlphaFoldDB" id="A0A2U1EAX7"/>
<accession>A0A2U1EAX7</accession>
<keyword evidence="3" id="KW-1185">Reference proteome</keyword>
<sequence length="181" mass="18516">MRSESVEQLLEALRSPDAGPGGGVGVRHAALHAGLGAALVARVARSRDGDEPARVADELCATAVRLVGDGGGHGPDGAASVETARVAVRVLEVAERALRLLETLRPLADRTAARAVLPEVAAAAEALRAAVGTARVDVEIGLAAVTDPGAREELLVALDPVDDVVLRAAKVTAVVREQVLR</sequence>
<dbReference type="GO" id="GO:0003824">
    <property type="term" value="F:catalytic activity"/>
    <property type="evidence" value="ECO:0007669"/>
    <property type="project" value="InterPro"/>
</dbReference>
<evidence type="ECO:0000259" key="1">
    <source>
        <dbReference type="Pfam" id="PF04961"/>
    </source>
</evidence>
<dbReference type="RefSeq" id="WP_116711170.1">
    <property type="nucleotide sequence ID" value="NZ_QEKW01000026.1"/>
</dbReference>
<reference evidence="2 3" key="1">
    <citation type="submission" date="2018-04" db="EMBL/GenBank/DDBJ databases">
        <title>Genomic Encyclopedia of Type Strains, Phase IV (KMG-IV): sequencing the most valuable type-strain genomes for metagenomic binning, comparative biology and taxonomic classification.</title>
        <authorList>
            <person name="Goeker M."/>
        </authorList>
    </citation>
    <scope>NUCLEOTIDE SEQUENCE [LARGE SCALE GENOMIC DNA]</scope>
    <source>
        <strain evidence="2 3">DSM 45771</strain>
    </source>
</reference>
<dbReference type="EMBL" id="QEKW01000026">
    <property type="protein sequence ID" value="PVY97060.1"/>
    <property type="molecule type" value="Genomic_DNA"/>
</dbReference>
<name>A0A2U1EAX7_9PSEU</name>
<feature type="domain" description="Cyclodeaminase/cyclohydrolase" evidence="1">
    <location>
        <begin position="86"/>
        <end position="155"/>
    </location>
</feature>
<dbReference type="InterPro" id="IPR007044">
    <property type="entry name" value="Cyclodeamin/CycHdrlase"/>
</dbReference>
<dbReference type="Proteomes" id="UP000245639">
    <property type="component" value="Unassembled WGS sequence"/>
</dbReference>
<dbReference type="Gene3D" id="1.20.120.680">
    <property type="entry name" value="Formiminotetrahydrofolate cyclodeaminase monomer, up-and-down helical bundle"/>
    <property type="match status" value="2"/>
</dbReference>
<evidence type="ECO:0000313" key="2">
    <source>
        <dbReference type="EMBL" id="PVY97060.1"/>
    </source>
</evidence>
<dbReference type="SUPFAM" id="SSF101262">
    <property type="entry name" value="Methenyltetrahydrofolate cyclohydrolase-like"/>
    <property type="match status" value="1"/>
</dbReference>
<evidence type="ECO:0000313" key="3">
    <source>
        <dbReference type="Proteomes" id="UP000245639"/>
    </source>
</evidence>
<comment type="caution">
    <text evidence="2">The sequence shown here is derived from an EMBL/GenBank/DDBJ whole genome shotgun (WGS) entry which is preliminary data.</text>
</comment>
<dbReference type="Pfam" id="PF04961">
    <property type="entry name" value="FTCD_C"/>
    <property type="match status" value="1"/>
</dbReference>
<organism evidence="2 3">
    <name type="scientific">Actinomycetospora cinnamomea</name>
    <dbReference type="NCBI Taxonomy" id="663609"/>
    <lineage>
        <taxon>Bacteria</taxon>
        <taxon>Bacillati</taxon>
        <taxon>Actinomycetota</taxon>
        <taxon>Actinomycetes</taxon>
        <taxon>Pseudonocardiales</taxon>
        <taxon>Pseudonocardiaceae</taxon>
        <taxon>Actinomycetospora</taxon>
    </lineage>
</organism>
<gene>
    <name evidence="2" type="ORF">C8D89_1268</name>
</gene>
<protein>
    <recommendedName>
        <fullName evidence="1">Cyclodeaminase/cyclohydrolase domain-containing protein</fullName>
    </recommendedName>
</protein>
<dbReference type="InterPro" id="IPR036178">
    <property type="entry name" value="Formintransfe-cycloase-like_sf"/>
</dbReference>
<proteinExistence type="predicted"/>